<dbReference type="Gene3D" id="3.30.379.10">
    <property type="entry name" value="Chitobiase/beta-hexosaminidase domain 2-like"/>
    <property type="match status" value="1"/>
</dbReference>
<dbReference type="InterPro" id="IPR015882">
    <property type="entry name" value="HEX_bac_N"/>
</dbReference>
<dbReference type="SMART" id="SM01081">
    <property type="entry name" value="CHB_HEX"/>
    <property type="match status" value="1"/>
</dbReference>
<dbReference type="InterPro" id="IPR029018">
    <property type="entry name" value="Hex-like_dom2"/>
</dbReference>
<comment type="catalytic activity">
    <reaction evidence="1">
        <text>Hydrolysis of terminal non-reducing N-acetyl-D-hexosamine residues in N-acetyl-beta-D-hexosaminides.</text>
        <dbReference type="EC" id="3.2.1.52"/>
    </reaction>
</comment>
<keyword evidence="5" id="KW-0326">Glycosidase</keyword>
<dbReference type="SUPFAM" id="SSF81296">
    <property type="entry name" value="E set domains"/>
    <property type="match status" value="1"/>
</dbReference>
<dbReference type="CDD" id="cd06569">
    <property type="entry name" value="GH20_Sm-chitobiase-like"/>
    <property type="match status" value="1"/>
</dbReference>
<dbReference type="GO" id="GO:0016020">
    <property type="term" value="C:membrane"/>
    <property type="evidence" value="ECO:0007669"/>
    <property type="project" value="TreeGrafter"/>
</dbReference>
<dbReference type="InterPro" id="IPR004867">
    <property type="entry name" value="CHB_C_dom"/>
</dbReference>
<reference evidence="10 11" key="1">
    <citation type="submission" date="2018-05" db="EMBL/GenBank/DDBJ databases">
        <title>Vibrio limimaris sp. nov., isolated from marine sediment.</title>
        <authorList>
            <person name="Li C.-M."/>
        </authorList>
    </citation>
    <scope>NUCLEOTIDE SEQUENCE [LARGE SCALE GENOMIC DNA]</scope>
    <source>
        <strain evidence="10 11">E4404</strain>
    </source>
</reference>
<comment type="similarity">
    <text evidence="2">Belongs to the glycosyl hydrolase 20 family.</text>
</comment>
<dbReference type="InterPro" id="IPR004866">
    <property type="entry name" value="CHB/HEX_N_dom"/>
</dbReference>
<dbReference type="SUPFAM" id="SSF49384">
    <property type="entry name" value="Carbohydrate-binding domain"/>
    <property type="match status" value="1"/>
</dbReference>
<evidence type="ECO:0000256" key="6">
    <source>
        <dbReference type="ARBA" id="ARBA00030512"/>
    </source>
</evidence>
<dbReference type="PANTHER" id="PTHR22600:SF57">
    <property type="entry name" value="BETA-N-ACETYLHEXOSAMINIDASE"/>
    <property type="match status" value="1"/>
</dbReference>
<dbReference type="Pfam" id="PF02838">
    <property type="entry name" value="Glyco_hydro_20b"/>
    <property type="match status" value="1"/>
</dbReference>
<dbReference type="InterPro" id="IPR008965">
    <property type="entry name" value="CBM2/CBM3_carb-bd_dom_sf"/>
</dbReference>
<dbReference type="InterPro" id="IPR014756">
    <property type="entry name" value="Ig_E-set"/>
</dbReference>
<dbReference type="InterPro" id="IPR012291">
    <property type="entry name" value="CBM2_carb-bd_dom_sf"/>
</dbReference>
<dbReference type="Pfam" id="PF03174">
    <property type="entry name" value="CHB_HEX_C"/>
    <property type="match status" value="1"/>
</dbReference>
<dbReference type="InterPro" id="IPR017853">
    <property type="entry name" value="GH"/>
</dbReference>
<dbReference type="InterPro" id="IPR013783">
    <property type="entry name" value="Ig-like_fold"/>
</dbReference>
<dbReference type="AlphaFoldDB" id="A0A2U3B6P0"/>
<dbReference type="SUPFAM" id="SSF51445">
    <property type="entry name" value="(Trans)glycosidases"/>
    <property type="match status" value="1"/>
</dbReference>
<accession>A0A2U3B6P0</accession>
<dbReference type="EMBL" id="QFWT01000009">
    <property type="protein sequence ID" value="PWI32466.1"/>
    <property type="molecule type" value="Genomic_DNA"/>
</dbReference>
<proteinExistence type="inferred from homology"/>
<organism evidence="10 11">
    <name type="scientific">Vibrio albus</name>
    <dbReference type="NCBI Taxonomy" id="2200953"/>
    <lineage>
        <taxon>Bacteria</taxon>
        <taxon>Pseudomonadati</taxon>
        <taxon>Pseudomonadota</taxon>
        <taxon>Gammaproteobacteria</taxon>
        <taxon>Vibrionales</taxon>
        <taxon>Vibrionaceae</taxon>
        <taxon>Vibrio</taxon>
    </lineage>
</organism>
<dbReference type="InterPro" id="IPR025705">
    <property type="entry name" value="Beta_hexosaminidase_sua/sub"/>
</dbReference>
<evidence type="ECO:0000256" key="5">
    <source>
        <dbReference type="ARBA" id="ARBA00023295"/>
    </source>
</evidence>
<dbReference type="Gene3D" id="2.60.40.290">
    <property type="match status" value="1"/>
</dbReference>
<dbReference type="PANTHER" id="PTHR22600">
    <property type="entry name" value="BETA-HEXOSAMINIDASE"/>
    <property type="match status" value="1"/>
</dbReference>
<sequence length="888" mass="98387">MKAKINAIATAITLSLLAGHAYSSEQHQQQIEVLQSVVDTVASSMEVHIASIEHQPADTKAKCPGGYCYRAEITLTNKGKKEFGEGWEIYFSNLRRILDTKSDLFEITHVNGDLHKITPTSKFKGLKPGQSVSIQFDAEHWKIVDSDYMPRYYVAAQGAEPRIIPNTIPVEGDGLADLSGYLDLISTAPEDANMWQRYPEDSSIMATAGTRYERNLAVKDLGLPSVSSKIIPSPVDIQVHNGSVDISSGLHLQVTDDSLAATQIEALNHRFAQLGVTPDKGVPVVISVDPKHKVFSRKSKQEAYTLKVTPKEIRVIGADPAGAFYGVQSLAALIKVGSPTIAKVTIDYDAPRFEHRGMHMDVARNFKSKAEIMKVLDQMAAYKMNKFHFHLADDEGWRLEIPGLPELTEVGAQRCHDLSERQCLLPQVGSGPDISTSGSGYYSVDDYAEILAYASARNIQVIPSMDMPGHARAAVKSMEARYHKYAELGDMDAAEMYLLTDRHDGSEYFSVQNYTDNTINPCMESSFVFMDKVISEIAKQHKEAGQPLVDYHIGADETHGAWVDSPVCRALFVDPTNNIDGVADLGGYFIERISHILEAKKLNLAAWNDGLKHGTYMDPAKLAGDASAYTWSALFWGGANEAHSLANAGYNVILSLPEVTYFDHPYEADPREPGNYWAGRYTDTQKVFNFMPENLPANAETMTDRDNNPFEIPASTIALQDDKHFKGMQGHVWTEMVRTDAQLDHRVFPRILAIAERAWSKADWELEYDAKKAYRTNTSGYKGSNHMGKRIVNRDKDWTLFANTLGYKEFPKLDAAGVAYRLPVPGAKIDNNGKLSINSAFPGVIMQYSVNGTDWQNYDQSNKPTVKAGVKIRSLAKTGRAGRVIVVN</sequence>
<name>A0A2U3B6P0_9VIBR</name>
<gene>
    <name evidence="10" type="ORF">DI392_15550</name>
</gene>
<dbReference type="GO" id="GO:0030203">
    <property type="term" value="P:glycosaminoglycan metabolic process"/>
    <property type="evidence" value="ECO:0007669"/>
    <property type="project" value="TreeGrafter"/>
</dbReference>
<dbReference type="OrthoDB" id="9763537at2"/>
<evidence type="ECO:0000256" key="4">
    <source>
        <dbReference type="ARBA" id="ARBA00022801"/>
    </source>
</evidence>
<dbReference type="GO" id="GO:0030247">
    <property type="term" value="F:polysaccharide binding"/>
    <property type="evidence" value="ECO:0007669"/>
    <property type="project" value="InterPro"/>
</dbReference>
<dbReference type="GO" id="GO:0004563">
    <property type="term" value="F:beta-N-acetylhexosaminidase activity"/>
    <property type="evidence" value="ECO:0007669"/>
    <property type="project" value="UniProtKB-EC"/>
</dbReference>
<dbReference type="RefSeq" id="WP_109320606.1">
    <property type="nucleotide sequence ID" value="NZ_QFWT01000009.1"/>
</dbReference>
<dbReference type="Gene3D" id="3.20.20.80">
    <property type="entry name" value="Glycosidases"/>
    <property type="match status" value="1"/>
</dbReference>
<keyword evidence="11" id="KW-1185">Reference proteome</keyword>
<evidence type="ECO:0000259" key="9">
    <source>
        <dbReference type="SMART" id="SM01081"/>
    </source>
</evidence>
<dbReference type="InterPro" id="IPR015883">
    <property type="entry name" value="Glyco_hydro_20_cat"/>
</dbReference>
<evidence type="ECO:0000256" key="2">
    <source>
        <dbReference type="ARBA" id="ARBA00006285"/>
    </source>
</evidence>
<protein>
    <recommendedName>
        <fullName evidence="3">beta-N-acetylhexosaminidase</fullName>
        <ecNumber evidence="3">3.2.1.52</ecNumber>
    </recommendedName>
    <alternativeName>
        <fullName evidence="6">Beta-N-acetylhexosaminidase</fullName>
    </alternativeName>
    <alternativeName>
        <fullName evidence="7">N-acetyl-beta-glucosaminidase</fullName>
    </alternativeName>
</protein>
<evidence type="ECO:0000256" key="3">
    <source>
        <dbReference type="ARBA" id="ARBA00012663"/>
    </source>
</evidence>
<evidence type="ECO:0000313" key="10">
    <source>
        <dbReference type="EMBL" id="PWI32466.1"/>
    </source>
</evidence>
<evidence type="ECO:0000256" key="7">
    <source>
        <dbReference type="ARBA" id="ARBA00033000"/>
    </source>
</evidence>
<feature type="domain" description="Chitobiase/beta-hexosaminidases N-terminal" evidence="9">
    <location>
        <begin position="43"/>
        <end position="210"/>
    </location>
</feature>
<dbReference type="CDD" id="cd02847">
    <property type="entry name" value="E_set_Chitobiase_C"/>
    <property type="match status" value="1"/>
</dbReference>
<comment type="caution">
    <text evidence="10">The sequence shown here is derived from an EMBL/GenBank/DDBJ whole genome shotgun (WGS) entry which is preliminary data.</text>
</comment>
<dbReference type="Pfam" id="PF03173">
    <property type="entry name" value="CHB_HEX"/>
    <property type="match status" value="1"/>
</dbReference>
<dbReference type="Gene3D" id="2.60.40.10">
    <property type="entry name" value="Immunoglobulins"/>
    <property type="match status" value="1"/>
</dbReference>
<dbReference type="GO" id="GO:0005975">
    <property type="term" value="P:carbohydrate metabolic process"/>
    <property type="evidence" value="ECO:0007669"/>
    <property type="project" value="InterPro"/>
</dbReference>
<dbReference type="PRINTS" id="PR00738">
    <property type="entry name" value="GLHYDRLASE20"/>
</dbReference>
<dbReference type="Proteomes" id="UP000245362">
    <property type="component" value="Unassembled WGS sequence"/>
</dbReference>
<dbReference type="EC" id="3.2.1.52" evidence="3"/>
<evidence type="ECO:0000256" key="8">
    <source>
        <dbReference type="PIRSR" id="PIRSR625705-1"/>
    </source>
</evidence>
<feature type="active site" description="Proton donor" evidence="8">
    <location>
        <position position="557"/>
    </location>
</feature>
<dbReference type="Pfam" id="PF00728">
    <property type="entry name" value="Glyco_hydro_20"/>
    <property type="match status" value="1"/>
</dbReference>
<keyword evidence="4" id="KW-0378">Hydrolase</keyword>
<evidence type="ECO:0000256" key="1">
    <source>
        <dbReference type="ARBA" id="ARBA00001231"/>
    </source>
</evidence>
<dbReference type="SUPFAM" id="SSF55545">
    <property type="entry name" value="beta-N-acetylhexosaminidase-like domain"/>
    <property type="match status" value="1"/>
</dbReference>
<evidence type="ECO:0000313" key="11">
    <source>
        <dbReference type="Proteomes" id="UP000245362"/>
    </source>
</evidence>